<dbReference type="Proteomes" id="UP001596004">
    <property type="component" value="Unassembled WGS sequence"/>
</dbReference>
<evidence type="ECO:0000256" key="4">
    <source>
        <dbReference type="PROSITE-ProRule" id="PRU00335"/>
    </source>
</evidence>
<dbReference type="InterPro" id="IPR050109">
    <property type="entry name" value="HTH-type_TetR-like_transc_reg"/>
</dbReference>
<dbReference type="PANTHER" id="PTHR30055:SF151">
    <property type="entry name" value="TRANSCRIPTIONAL REGULATORY PROTEIN"/>
    <property type="match status" value="1"/>
</dbReference>
<dbReference type="InterPro" id="IPR001647">
    <property type="entry name" value="HTH_TetR"/>
</dbReference>
<keyword evidence="7" id="KW-1185">Reference proteome</keyword>
<dbReference type="SUPFAM" id="SSF46689">
    <property type="entry name" value="Homeodomain-like"/>
    <property type="match status" value="1"/>
</dbReference>
<dbReference type="Pfam" id="PF02909">
    <property type="entry name" value="TetR_C_1"/>
    <property type="match status" value="1"/>
</dbReference>
<evidence type="ECO:0000313" key="6">
    <source>
        <dbReference type="EMBL" id="MFC4531942.1"/>
    </source>
</evidence>
<dbReference type="InterPro" id="IPR009057">
    <property type="entry name" value="Homeodomain-like_sf"/>
</dbReference>
<comment type="caution">
    <text evidence="6">The sequence shown here is derived from an EMBL/GenBank/DDBJ whole genome shotgun (WGS) entry which is preliminary data.</text>
</comment>
<organism evidence="6 7">
    <name type="scientific">Sphaerisporangium dianthi</name>
    <dbReference type="NCBI Taxonomy" id="1436120"/>
    <lineage>
        <taxon>Bacteria</taxon>
        <taxon>Bacillati</taxon>
        <taxon>Actinomycetota</taxon>
        <taxon>Actinomycetes</taxon>
        <taxon>Streptosporangiales</taxon>
        <taxon>Streptosporangiaceae</taxon>
        <taxon>Sphaerisporangium</taxon>
    </lineage>
</organism>
<dbReference type="EMBL" id="JBHSFP010000008">
    <property type="protein sequence ID" value="MFC4531942.1"/>
    <property type="molecule type" value="Genomic_DNA"/>
</dbReference>
<accession>A0ABV9CGY3</accession>
<keyword evidence="3" id="KW-0804">Transcription</keyword>
<evidence type="ECO:0000256" key="2">
    <source>
        <dbReference type="ARBA" id="ARBA00023125"/>
    </source>
</evidence>
<evidence type="ECO:0000256" key="3">
    <source>
        <dbReference type="ARBA" id="ARBA00023163"/>
    </source>
</evidence>
<dbReference type="RefSeq" id="WP_380840644.1">
    <property type="nucleotide sequence ID" value="NZ_JBHSFP010000008.1"/>
</dbReference>
<gene>
    <name evidence="6" type="ORF">ACFO60_14295</name>
</gene>
<dbReference type="PANTHER" id="PTHR30055">
    <property type="entry name" value="HTH-TYPE TRANSCRIPTIONAL REGULATOR RUTR"/>
    <property type="match status" value="1"/>
</dbReference>
<keyword evidence="1" id="KW-0805">Transcription regulation</keyword>
<feature type="domain" description="HTH tetR-type" evidence="5">
    <location>
        <begin position="23"/>
        <end position="83"/>
    </location>
</feature>
<dbReference type="SUPFAM" id="SSF48498">
    <property type="entry name" value="Tetracyclin repressor-like, C-terminal domain"/>
    <property type="match status" value="1"/>
</dbReference>
<dbReference type="Pfam" id="PF00440">
    <property type="entry name" value="TetR_N"/>
    <property type="match status" value="1"/>
</dbReference>
<keyword evidence="2 4" id="KW-0238">DNA-binding</keyword>
<name>A0ABV9CGY3_9ACTN</name>
<dbReference type="InterPro" id="IPR004111">
    <property type="entry name" value="Repressor_TetR_C"/>
</dbReference>
<proteinExistence type="predicted"/>
<feature type="DNA-binding region" description="H-T-H motif" evidence="4">
    <location>
        <begin position="46"/>
        <end position="65"/>
    </location>
</feature>
<dbReference type="Gene3D" id="1.10.357.10">
    <property type="entry name" value="Tetracycline Repressor, domain 2"/>
    <property type="match status" value="1"/>
</dbReference>
<dbReference type="PROSITE" id="PS50977">
    <property type="entry name" value="HTH_TETR_2"/>
    <property type="match status" value="1"/>
</dbReference>
<dbReference type="Gene3D" id="1.10.10.60">
    <property type="entry name" value="Homeodomain-like"/>
    <property type="match status" value="1"/>
</dbReference>
<protein>
    <submittedName>
        <fullName evidence="6">TetR/AcrR family transcriptional regulator C-terminal domain-containing protein</fullName>
    </submittedName>
</protein>
<evidence type="ECO:0000313" key="7">
    <source>
        <dbReference type="Proteomes" id="UP001596004"/>
    </source>
</evidence>
<sequence>MEQVPERARGSVWAREAGKRRPALTREAIVEAAMAIADTEGLAAVSMRRVAAELGARTMTLYSHIERKEDLLDLMFDQVAHESCVTARLPGGWREATEVIARATRAASLRHPWVVDLAGRRPKAGPNGLRHVEQSLAALSGLEVDDEVKWRILIAVDDYTLGHVVREVVELDTFRRGRDVAEEREVSLPSYLTELLAGGEYPNLAPVLTGGLRPADDNFERGLKWLLDGIAAELPLS</sequence>
<reference evidence="7" key="1">
    <citation type="journal article" date="2019" name="Int. J. Syst. Evol. Microbiol.">
        <title>The Global Catalogue of Microorganisms (GCM) 10K type strain sequencing project: providing services to taxonomists for standard genome sequencing and annotation.</title>
        <authorList>
            <consortium name="The Broad Institute Genomics Platform"/>
            <consortium name="The Broad Institute Genome Sequencing Center for Infectious Disease"/>
            <person name="Wu L."/>
            <person name="Ma J."/>
        </authorList>
    </citation>
    <scope>NUCLEOTIDE SEQUENCE [LARGE SCALE GENOMIC DNA]</scope>
    <source>
        <strain evidence="7">CGMCC 4.7132</strain>
    </source>
</reference>
<evidence type="ECO:0000256" key="1">
    <source>
        <dbReference type="ARBA" id="ARBA00023015"/>
    </source>
</evidence>
<evidence type="ECO:0000259" key="5">
    <source>
        <dbReference type="PROSITE" id="PS50977"/>
    </source>
</evidence>
<dbReference type="InterPro" id="IPR036271">
    <property type="entry name" value="Tet_transcr_reg_TetR-rel_C_sf"/>
</dbReference>